<protein>
    <submittedName>
        <fullName evidence="1">Uncharacterized protein</fullName>
    </submittedName>
</protein>
<gene>
    <name evidence="1" type="ORF">Pmgp_03590</name>
</gene>
<comment type="caution">
    <text evidence="1">The sequence shown here is derived from an EMBL/GenBank/DDBJ whole genome shotgun (WGS) entry which is preliminary data.</text>
</comment>
<proteinExistence type="predicted"/>
<accession>A0A4Y7RKL1</accession>
<dbReference type="AlphaFoldDB" id="A0A4Y7RKL1"/>
<organism evidence="1 2">
    <name type="scientific">Pelotomaculum propionicicum</name>
    <dbReference type="NCBI Taxonomy" id="258475"/>
    <lineage>
        <taxon>Bacteria</taxon>
        <taxon>Bacillati</taxon>
        <taxon>Bacillota</taxon>
        <taxon>Clostridia</taxon>
        <taxon>Eubacteriales</taxon>
        <taxon>Desulfotomaculaceae</taxon>
        <taxon>Pelotomaculum</taxon>
    </lineage>
</organism>
<dbReference type="RefSeq" id="WP_134215873.1">
    <property type="nucleotide sequence ID" value="NZ_QFFZ01000073.1"/>
</dbReference>
<dbReference type="Proteomes" id="UP000297597">
    <property type="component" value="Unassembled WGS sequence"/>
</dbReference>
<keyword evidence="2" id="KW-1185">Reference proteome</keyword>
<reference evidence="1 2" key="1">
    <citation type="journal article" date="2018" name="Environ. Microbiol.">
        <title>Novel energy conservation strategies and behaviour of Pelotomaculum schinkii driving syntrophic propionate catabolism.</title>
        <authorList>
            <person name="Hidalgo-Ahumada C.A.P."/>
            <person name="Nobu M.K."/>
            <person name="Narihiro T."/>
            <person name="Tamaki H."/>
            <person name="Liu W.T."/>
            <person name="Kamagata Y."/>
            <person name="Stams A.J.M."/>
            <person name="Imachi H."/>
            <person name="Sousa D.Z."/>
        </authorList>
    </citation>
    <scope>NUCLEOTIDE SEQUENCE [LARGE SCALE GENOMIC DNA]</scope>
    <source>
        <strain evidence="1 2">MGP</strain>
    </source>
</reference>
<evidence type="ECO:0000313" key="1">
    <source>
        <dbReference type="EMBL" id="TEB08857.1"/>
    </source>
</evidence>
<name>A0A4Y7RKL1_9FIRM</name>
<sequence>MFIDHEIKPLETIAFMEPVTATALEIKYFSGALSPAEDFGVCKTFISAKGVIRTTFQRNMKYSDQFDFGSNHLMPVSVTYEYKLKNNSAAAIFEDFDLLELKPSESDLPADDGGSWQMTVYTNGMNSKYGEG</sequence>
<evidence type="ECO:0000313" key="2">
    <source>
        <dbReference type="Proteomes" id="UP000297597"/>
    </source>
</evidence>
<dbReference type="EMBL" id="QFFZ01000073">
    <property type="protein sequence ID" value="TEB08857.1"/>
    <property type="molecule type" value="Genomic_DNA"/>
</dbReference>
<dbReference type="OrthoDB" id="5734927at2"/>